<feature type="region of interest" description="Disordered" evidence="7">
    <location>
        <begin position="256"/>
        <end position="321"/>
    </location>
</feature>
<dbReference type="NCBIfam" id="TIGR00006">
    <property type="entry name" value="16S rRNA (cytosine(1402)-N(4))-methyltransferase RsmH"/>
    <property type="match status" value="1"/>
</dbReference>
<dbReference type="GO" id="GO:0005737">
    <property type="term" value="C:cytoplasm"/>
    <property type="evidence" value="ECO:0007669"/>
    <property type="project" value="UniProtKB-SubCell"/>
</dbReference>
<dbReference type="GO" id="GO:0070475">
    <property type="term" value="P:rRNA base methylation"/>
    <property type="evidence" value="ECO:0007669"/>
    <property type="project" value="UniProtKB-UniRule"/>
</dbReference>
<comment type="caution">
    <text evidence="8">The sequence shown here is derived from an EMBL/GenBank/DDBJ whole genome shotgun (WGS) entry which is preliminary data.</text>
</comment>
<comment type="function">
    <text evidence="6">Specifically methylates the N4 position of cytidine in position 1402 (C1402) of 16S rRNA.</text>
</comment>
<dbReference type="HAMAP" id="MF_01007">
    <property type="entry name" value="16SrRNA_methyltr_H"/>
    <property type="match status" value="1"/>
</dbReference>
<dbReference type="OrthoDB" id="9806637at2"/>
<accession>A0A3D9HYX3</accession>
<feature type="binding site" evidence="6">
    <location>
        <position position="80"/>
    </location>
    <ligand>
        <name>S-adenosyl-L-methionine</name>
        <dbReference type="ChEBI" id="CHEBI:59789"/>
    </ligand>
</feature>
<evidence type="ECO:0000256" key="7">
    <source>
        <dbReference type="SAM" id="MobiDB-lite"/>
    </source>
</evidence>
<comment type="subcellular location">
    <subcellularLocation>
        <location evidence="6">Cytoplasm</location>
    </subcellularLocation>
</comment>
<dbReference type="PANTHER" id="PTHR11265">
    <property type="entry name" value="S-ADENOSYL-METHYLTRANSFERASE MRAW"/>
    <property type="match status" value="1"/>
</dbReference>
<dbReference type="PANTHER" id="PTHR11265:SF0">
    <property type="entry name" value="12S RRNA N4-METHYLCYTIDINE METHYLTRANSFERASE"/>
    <property type="match status" value="1"/>
</dbReference>
<dbReference type="InterPro" id="IPR023397">
    <property type="entry name" value="SAM-dep_MeTrfase_MraW_recog"/>
</dbReference>
<keyword evidence="5 6" id="KW-0949">S-adenosyl-L-methionine</keyword>
<proteinExistence type="inferred from homology"/>
<dbReference type="RefSeq" id="WP_115935187.1">
    <property type="nucleotide sequence ID" value="NZ_QRDW01000001.1"/>
</dbReference>
<dbReference type="PIRSF" id="PIRSF004486">
    <property type="entry name" value="MraW"/>
    <property type="match status" value="1"/>
</dbReference>
<evidence type="ECO:0000313" key="8">
    <source>
        <dbReference type="EMBL" id="RED54106.1"/>
    </source>
</evidence>
<dbReference type="InterPro" id="IPR029063">
    <property type="entry name" value="SAM-dependent_MTases_sf"/>
</dbReference>
<feature type="binding site" evidence="6">
    <location>
        <begin position="35"/>
        <end position="37"/>
    </location>
    <ligand>
        <name>S-adenosyl-L-methionine</name>
        <dbReference type="ChEBI" id="CHEBI:59789"/>
    </ligand>
</feature>
<evidence type="ECO:0000256" key="3">
    <source>
        <dbReference type="ARBA" id="ARBA00022603"/>
    </source>
</evidence>
<dbReference type="EC" id="2.1.1.199" evidence="6"/>
<evidence type="ECO:0000256" key="5">
    <source>
        <dbReference type="ARBA" id="ARBA00022691"/>
    </source>
</evidence>
<sequence length="321" mass="35294">MSDTQIHKPVMLREVLETLAPTAGERYLDGTFGAGGYSRAILECADCQLMAIDRDPEALARAKPFHDDFASRFSIHEGCFGDMADIVDDTGVGKLDGIVLDIGVSSPQLDDADRGFSFREDGPLDMRMSRDGLSAADIVNSWSEDELTRIIKEFGEERFARKVARAIVHDREETPFATTLQLAGLIRRLVPKSKDGIDPATRTFQGLRIAVNDELGELDRALQAAENLLKPGGRLVVVSFHSLEDRRVKNFLKDRSSRGSGVSRYAPITADEGKPPSFKLINRKPMKAAEDELKENPRARSALLRAAVRTDAPSKNPEGTA</sequence>
<evidence type="ECO:0000256" key="1">
    <source>
        <dbReference type="ARBA" id="ARBA00010396"/>
    </source>
</evidence>
<organism evidence="8 9">
    <name type="scientific">Aestuariispira insulae</name>
    <dbReference type="NCBI Taxonomy" id="1461337"/>
    <lineage>
        <taxon>Bacteria</taxon>
        <taxon>Pseudomonadati</taxon>
        <taxon>Pseudomonadota</taxon>
        <taxon>Alphaproteobacteria</taxon>
        <taxon>Rhodospirillales</taxon>
        <taxon>Kiloniellaceae</taxon>
        <taxon>Aestuariispira</taxon>
    </lineage>
</organism>
<feature type="compositionally biased region" description="Basic and acidic residues" evidence="7">
    <location>
        <begin position="287"/>
        <end position="298"/>
    </location>
</feature>
<feature type="binding site" evidence="6">
    <location>
        <position position="101"/>
    </location>
    <ligand>
        <name>S-adenosyl-L-methionine</name>
        <dbReference type="ChEBI" id="CHEBI:59789"/>
    </ligand>
</feature>
<evidence type="ECO:0000313" key="9">
    <source>
        <dbReference type="Proteomes" id="UP000256845"/>
    </source>
</evidence>
<dbReference type="Gene3D" id="1.10.150.170">
    <property type="entry name" value="Putative methyltransferase TM0872, insert domain"/>
    <property type="match status" value="1"/>
</dbReference>
<dbReference type="AlphaFoldDB" id="A0A3D9HYX3"/>
<name>A0A3D9HYX3_9PROT</name>
<dbReference type="Proteomes" id="UP000256845">
    <property type="component" value="Unassembled WGS sequence"/>
</dbReference>
<gene>
    <name evidence="6" type="primary">rsmH</name>
    <name evidence="8" type="ORF">DFP90_101909</name>
</gene>
<keyword evidence="2 6" id="KW-0698">rRNA processing</keyword>
<keyword evidence="9" id="KW-1185">Reference proteome</keyword>
<evidence type="ECO:0000256" key="2">
    <source>
        <dbReference type="ARBA" id="ARBA00022552"/>
    </source>
</evidence>
<dbReference type="SUPFAM" id="SSF53335">
    <property type="entry name" value="S-adenosyl-L-methionine-dependent methyltransferases"/>
    <property type="match status" value="1"/>
</dbReference>
<dbReference type="SUPFAM" id="SSF81799">
    <property type="entry name" value="Putative methyltransferase TM0872, insert domain"/>
    <property type="match status" value="1"/>
</dbReference>
<comment type="similarity">
    <text evidence="1 6">Belongs to the methyltransferase superfamily. RsmH family.</text>
</comment>
<evidence type="ECO:0000256" key="4">
    <source>
        <dbReference type="ARBA" id="ARBA00022679"/>
    </source>
</evidence>
<keyword evidence="4 6" id="KW-0808">Transferase</keyword>
<dbReference type="GO" id="GO:0071424">
    <property type="term" value="F:rRNA (cytosine-N4-)-methyltransferase activity"/>
    <property type="evidence" value="ECO:0007669"/>
    <property type="project" value="UniProtKB-UniRule"/>
</dbReference>
<dbReference type="Pfam" id="PF01795">
    <property type="entry name" value="Methyltransf_5"/>
    <property type="match status" value="1"/>
</dbReference>
<keyword evidence="3 6" id="KW-0489">Methyltransferase</keyword>
<feature type="binding site" evidence="6">
    <location>
        <position position="108"/>
    </location>
    <ligand>
        <name>S-adenosyl-L-methionine</name>
        <dbReference type="ChEBI" id="CHEBI:59789"/>
    </ligand>
</feature>
<dbReference type="InterPro" id="IPR002903">
    <property type="entry name" value="RsmH"/>
</dbReference>
<evidence type="ECO:0000256" key="6">
    <source>
        <dbReference type="HAMAP-Rule" id="MF_01007"/>
    </source>
</evidence>
<feature type="binding site" evidence="6">
    <location>
        <position position="53"/>
    </location>
    <ligand>
        <name>S-adenosyl-L-methionine</name>
        <dbReference type="ChEBI" id="CHEBI:59789"/>
    </ligand>
</feature>
<dbReference type="FunFam" id="1.10.150.170:FF:000003">
    <property type="entry name" value="Ribosomal RNA small subunit methyltransferase H"/>
    <property type="match status" value="1"/>
</dbReference>
<dbReference type="EMBL" id="QRDW01000001">
    <property type="protein sequence ID" value="RED54106.1"/>
    <property type="molecule type" value="Genomic_DNA"/>
</dbReference>
<feature type="compositionally biased region" description="Low complexity" evidence="7">
    <location>
        <begin position="299"/>
        <end position="309"/>
    </location>
</feature>
<reference evidence="8 9" key="1">
    <citation type="submission" date="2018-07" db="EMBL/GenBank/DDBJ databases">
        <title>Genomic Encyclopedia of Type Strains, Phase III (KMG-III): the genomes of soil and plant-associated and newly described type strains.</title>
        <authorList>
            <person name="Whitman W."/>
        </authorList>
    </citation>
    <scope>NUCLEOTIDE SEQUENCE [LARGE SCALE GENOMIC DNA]</scope>
    <source>
        <strain evidence="8 9">CECT 8488</strain>
    </source>
</reference>
<protein>
    <recommendedName>
        <fullName evidence="6">Ribosomal RNA small subunit methyltransferase H</fullName>
        <ecNumber evidence="6">2.1.1.199</ecNumber>
    </recommendedName>
    <alternativeName>
        <fullName evidence="6">16S rRNA m(4)C1402 methyltransferase</fullName>
    </alternativeName>
    <alternativeName>
        <fullName evidence="6">rRNA (cytosine-N(4)-)-methyltransferase RsmH</fullName>
    </alternativeName>
</protein>
<dbReference type="Gene3D" id="3.40.50.150">
    <property type="entry name" value="Vaccinia Virus protein VP39"/>
    <property type="match status" value="1"/>
</dbReference>
<keyword evidence="6" id="KW-0963">Cytoplasm</keyword>
<comment type="catalytic activity">
    <reaction evidence="6">
        <text>cytidine(1402) in 16S rRNA + S-adenosyl-L-methionine = N(4)-methylcytidine(1402) in 16S rRNA + S-adenosyl-L-homocysteine + H(+)</text>
        <dbReference type="Rhea" id="RHEA:42928"/>
        <dbReference type="Rhea" id="RHEA-COMP:10286"/>
        <dbReference type="Rhea" id="RHEA-COMP:10287"/>
        <dbReference type="ChEBI" id="CHEBI:15378"/>
        <dbReference type="ChEBI" id="CHEBI:57856"/>
        <dbReference type="ChEBI" id="CHEBI:59789"/>
        <dbReference type="ChEBI" id="CHEBI:74506"/>
        <dbReference type="ChEBI" id="CHEBI:82748"/>
        <dbReference type="EC" id="2.1.1.199"/>
    </reaction>
</comment>